<keyword evidence="1" id="KW-1133">Transmembrane helix</keyword>
<protein>
    <submittedName>
        <fullName evidence="2">DUF378 domain-containing protein</fullName>
    </submittedName>
</protein>
<accession>A0ABT3ZVE4</accession>
<keyword evidence="3" id="KW-1185">Reference proteome</keyword>
<name>A0ABT3ZVE4_9BACT</name>
<evidence type="ECO:0000313" key="2">
    <source>
        <dbReference type="EMBL" id="MCY1073379.1"/>
    </source>
</evidence>
<dbReference type="PANTHER" id="PTHR37304">
    <property type="entry name" value="MEMBRANE PROTEIN-RELATED"/>
    <property type="match status" value="1"/>
</dbReference>
<feature type="transmembrane region" description="Helical" evidence="1">
    <location>
        <begin position="49"/>
        <end position="67"/>
    </location>
</feature>
<evidence type="ECO:0000256" key="1">
    <source>
        <dbReference type="SAM" id="Phobius"/>
    </source>
</evidence>
<dbReference type="InterPro" id="IPR007211">
    <property type="entry name" value="DUF378"/>
</dbReference>
<organism evidence="2 3">
    <name type="scientific">Archangium lansingense</name>
    <dbReference type="NCBI Taxonomy" id="2995310"/>
    <lineage>
        <taxon>Bacteria</taxon>
        <taxon>Pseudomonadati</taxon>
        <taxon>Myxococcota</taxon>
        <taxon>Myxococcia</taxon>
        <taxon>Myxococcales</taxon>
        <taxon>Cystobacterineae</taxon>
        <taxon>Archangiaceae</taxon>
        <taxon>Archangium</taxon>
    </lineage>
</organism>
<dbReference type="PANTHER" id="PTHR37304:SF1">
    <property type="entry name" value="MEMBRANE PROTEIN"/>
    <property type="match status" value="1"/>
</dbReference>
<keyword evidence="1" id="KW-0472">Membrane</keyword>
<gene>
    <name evidence="2" type="ORF">OV287_02690</name>
</gene>
<dbReference type="Pfam" id="PF04070">
    <property type="entry name" value="DUF378"/>
    <property type="match status" value="1"/>
</dbReference>
<sequence length="80" mass="8748">MSTFNKLLAVLVIIGAITWGLIGLFDWNLVAALFGGEVQPEKASSVSQLIYILVGLAGVAFAFTFPWRSRQTGPRREIHS</sequence>
<feature type="transmembrane region" description="Helical" evidence="1">
    <location>
        <begin position="7"/>
        <end position="29"/>
    </location>
</feature>
<proteinExistence type="predicted"/>
<dbReference type="RefSeq" id="WP_267532388.1">
    <property type="nucleotide sequence ID" value="NZ_JAPNKA010000001.1"/>
</dbReference>
<comment type="caution">
    <text evidence="2">The sequence shown here is derived from an EMBL/GenBank/DDBJ whole genome shotgun (WGS) entry which is preliminary data.</text>
</comment>
<keyword evidence="1" id="KW-0812">Transmembrane</keyword>
<dbReference type="Proteomes" id="UP001207654">
    <property type="component" value="Unassembled WGS sequence"/>
</dbReference>
<dbReference type="EMBL" id="JAPNKA010000001">
    <property type="protein sequence ID" value="MCY1073379.1"/>
    <property type="molecule type" value="Genomic_DNA"/>
</dbReference>
<evidence type="ECO:0000313" key="3">
    <source>
        <dbReference type="Proteomes" id="UP001207654"/>
    </source>
</evidence>
<reference evidence="2 3" key="1">
    <citation type="submission" date="2022-11" db="EMBL/GenBank/DDBJ databases">
        <title>Minimal conservation of predation-associated metabolite biosynthetic gene clusters underscores biosynthetic potential of Myxococcota including descriptions for ten novel species: Archangium lansinium sp. nov., Myxococcus landrumus sp. nov., Nannocystis bai.</title>
        <authorList>
            <person name="Ahearne A."/>
            <person name="Stevens C."/>
            <person name="Phillips K."/>
        </authorList>
    </citation>
    <scope>NUCLEOTIDE SEQUENCE [LARGE SCALE GENOMIC DNA]</scope>
    <source>
        <strain evidence="2 3">MIWBW</strain>
    </source>
</reference>